<keyword evidence="3" id="KW-1185">Reference proteome</keyword>
<dbReference type="AlphaFoldDB" id="D7MKD9"/>
<feature type="compositionally biased region" description="Polar residues" evidence="1">
    <location>
        <begin position="49"/>
        <end position="61"/>
    </location>
</feature>
<name>D7MKD9_ARALL</name>
<reference evidence="3" key="1">
    <citation type="journal article" date="2011" name="Nat. Genet.">
        <title>The Arabidopsis lyrata genome sequence and the basis of rapid genome size change.</title>
        <authorList>
            <person name="Hu T.T."/>
            <person name="Pattyn P."/>
            <person name="Bakker E.G."/>
            <person name="Cao J."/>
            <person name="Cheng J.-F."/>
            <person name="Clark R.M."/>
            <person name="Fahlgren N."/>
            <person name="Fawcett J.A."/>
            <person name="Grimwood J."/>
            <person name="Gundlach H."/>
            <person name="Haberer G."/>
            <person name="Hollister J.D."/>
            <person name="Ossowski S."/>
            <person name="Ottilar R.P."/>
            <person name="Salamov A.A."/>
            <person name="Schneeberger K."/>
            <person name="Spannagl M."/>
            <person name="Wang X."/>
            <person name="Yang L."/>
            <person name="Nasrallah M.E."/>
            <person name="Bergelson J."/>
            <person name="Carrington J.C."/>
            <person name="Gaut B.S."/>
            <person name="Schmutz J."/>
            <person name="Mayer K.F.X."/>
            <person name="Van de Peer Y."/>
            <person name="Grigoriev I.V."/>
            <person name="Nordborg M."/>
            <person name="Weigel D."/>
            <person name="Guo Y.-L."/>
        </authorList>
    </citation>
    <scope>NUCLEOTIDE SEQUENCE [LARGE SCALE GENOMIC DNA]</scope>
    <source>
        <strain evidence="3">cv. MN47</strain>
    </source>
</reference>
<proteinExistence type="predicted"/>
<protein>
    <submittedName>
        <fullName evidence="2">Predicted protein</fullName>
    </submittedName>
</protein>
<evidence type="ECO:0000313" key="2">
    <source>
        <dbReference type="EMBL" id="EFH41852.1"/>
    </source>
</evidence>
<evidence type="ECO:0000313" key="3">
    <source>
        <dbReference type="Proteomes" id="UP000008694"/>
    </source>
</evidence>
<feature type="compositionally biased region" description="Low complexity" evidence="1">
    <location>
        <begin position="33"/>
        <end position="48"/>
    </location>
</feature>
<dbReference type="EMBL" id="GL348720">
    <property type="protein sequence ID" value="EFH41852.1"/>
    <property type="molecule type" value="Genomic_DNA"/>
</dbReference>
<evidence type="ECO:0000256" key="1">
    <source>
        <dbReference type="SAM" id="MobiDB-lite"/>
    </source>
</evidence>
<feature type="region of interest" description="Disordered" evidence="1">
    <location>
        <begin position="1"/>
        <end position="85"/>
    </location>
</feature>
<sequence>MAPKGKASRGRGGGRSGVRVFNGRNPKVAVGTSSNASNPSSSTATVPSQTASMSQTSRPTVPSQYPASSQPPPPARLPSPQVSQQ</sequence>
<organism evidence="3">
    <name type="scientific">Arabidopsis lyrata subsp. lyrata</name>
    <name type="common">Lyre-leaved rock-cress</name>
    <dbReference type="NCBI Taxonomy" id="81972"/>
    <lineage>
        <taxon>Eukaryota</taxon>
        <taxon>Viridiplantae</taxon>
        <taxon>Streptophyta</taxon>
        <taxon>Embryophyta</taxon>
        <taxon>Tracheophyta</taxon>
        <taxon>Spermatophyta</taxon>
        <taxon>Magnoliopsida</taxon>
        <taxon>eudicotyledons</taxon>
        <taxon>Gunneridae</taxon>
        <taxon>Pentapetalae</taxon>
        <taxon>rosids</taxon>
        <taxon>malvids</taxon>
        <taxon>Brassicales</taxon>
        <taxon>Brassicaceae</taxon>
        <taxon>Camelineae</taxon>
        <taxon>Arabidopsis</taxon>
    </lineage>
</organism>
<accession>D7MKD9</accession>
<dbReference type="HOGENOM" id="CLU_2515723_0_0_1"/>
<gene>
    <name evidence="2" type="ORF">ARALYDRAFT_917654</name>
</gene>
<dbReference type="Proteomes" id="UP000008694">
    <property type="component" value="Unassembled WGS sequence"/>
</dbReference>
<dbReference type="Gramene" id="scaffold_801054.1">
    <property type="protein sequence ID" value="scaffold_801054.1"/>
    <property type="gene ID" value="scaffold_801054.1"/>
</dbReference>